<keyword evidence="14" id="KW-1185">Reference proteome</keyword>
<dbReference type="EMBL" id="QXFW01009636">
    <property type="protein sequence ID" value="KAE8953768.1"/>
    <property type="molecule type" value="Genomic_DNA"/>
</dbReference>
<evidence type="ECO:0000256" key="1">
    <source>
        <dbReference type="ARBA" id="ARBA00008834"/>
    </source>
</evidence>
<dbReference type="Gene3D" id="2.160.20.10">
    <property type="entry name" value="Single-stranded right-handed beta-helix, Pectin lyase-like"/>
    <property type="match status" value="1"/>
</dbReference>
<dbReference type="PANTHER" id="PTHR31884:SF1">
    <property type="entry name" value="POLYGALACTURONASE"/>
    <property type="match status" value="1"/>
</dbReference>
<comment type="similarity">
    <text evidence="1 11">Belongs to the glycosyl hydrolase 28 family.</text>
</comment>
<evidence type="ECO:0000256" key="6">
    <source>
        <dbReference type="ARBA" id="ARBA00023157"/>
    </source>
</evidence>
<proteinExistence type="inferred from homology"/>
<dbReference type="EMBL" id="QXGB01010354">
    <property type="protein sequence ID" value="KAE9156215.1"/>
    <property type="molecule type" value="Genomic_DNA"/>
</dbReference>
<evidence type="ECO:0000256" key="5">
    <source>
        <dbReference type="ARBA" id="ARBA00022801"/>
    </source>
</evidence>
<keyword evidence="4" id="KW-0677">Repeat</keyword>
<dbReference type="InterPro" id="IPR000743">
    <property type="entry name" value="Glyco_hydro_28"/>
</dbReference>
<dbReference type="Proteomes" id="UP000460718">
    <property type="component" value="Unassembled WGS sequence"/>
</dbReference>
<evidence type="ECO:0000313" key="14">
    <source>
        <dbReference type="Proteomes" id="UP000433483"/>
    </source>
</evidence>
<comment type="caution">
    <text evidence="12">The sequence shown here is derived from an EMBL/GenBank/DDBJ whole genome shotgun (WGS) entry which is preliminary data.</text>
</comment>
<dbReference type="SUPFAM" id="SSF51126">
    <property type="entry name" value="Pectin lyase-like"/>
    <property type="match status" value="1"/>
</dbReference>
<gene>
    <name evidence="13" type="ORF">PF005_g33303</name>
    <name evidence="12" type="ORF">PF011_g32319</name>
</gene>
<feature type="active site" evidence="10">
    <location>
        <position position="18"/>
    </location>
</feature>
<comment type="catalytic activity">
    <reaction evidence="9">
        <text>(1,4-alpha-D-galacturonosyl)n+m + H2O = (1,4-alpha-D-galacturonosyl)n + (1,4-alpha-D-galacturonosyl)m.</text>
        <dbReference type="EC" id="3.2.1.15"/>
    </reaction>
</comment>
<reference evidence="12 15" key="1">
    <citation type="submission" date="2018-09" db="EMBL/GenBank/DDBJ databases">
        <title>Genomic investigation of the strawberry pathogen Phytophthora fragariae indicates pathogenicity is determined by transcriptional variation in three key races.</title>
        <authorList>
            <person name="Adams T.M."/>
            <person name="Armitage A.D."/>
            <person name="Sobczyk M.K."/>
            <person name="Bates H.J."/>
            <person name="Dunwell J.M."/>
            <person name="Nellist C.F."/>
            <person name="Harrison R.J."/>
        </authorList>
    </citation>
    <scope>NUCLEOTIDE SEQUENCE [LARGE SCALE GENOMIC DNA]</scope>
    <source>
        <strain evidence="13 14">NOV-27</strain>
        <strain evidence="12 15">SCRP245</strain>
    </source>
</reference>
<evidence type="ECO:0000256" key="9">
    <source>
        <dbReference type="ARBA" id="ARBA00034074"/>
    </source>
</evidence>
<dbReference type="GO" id="GO:0071555">
    <property type="term" value="P:cell wall organization"/>
    <property type="evidence" value="ECO:0007669"/>
    <property type="project" value="UniProtKB-KW"/>
</dbReference>
<dbReference type="Proteomes" id="UP000433483">
    <property type="component" value="Unassembled WGS sequence"/>
</dbReference>
<dbReference type="InterPro" id="IPR011050">
    <property type="entry name" value="Pectin_lyase_fold/virulence"/>
</dbReference>
<dbReference type="EC" id="3.2.1.15" evidence="2"/>
<dbReference type="OrthoDB" id="117263at2759"/>
<evidence type="ECO:0000256" key="8">
    <source>
        <dbReference type="ARBA" id="ARBA00023316"/>
    </source>
</evidence>
<evidence type="ECO:0000313" key="12">
    <source>
        <dbReference type="EMBL" id="KAE8953768.1"/>
    </source>
</evidence>
<keyword evidence="5 11" id="KW-0378">Hydrolase</keyword>
<evidence type="ECO:0000256" key="11">
    <source>
        <dbReference type="RuleBase" id="RU361169"/>
    </source>
</evidence>
<evidence type="ECO:0000256" key="3">
    <source>
        <dbReference type="ARBA" id="ARBA00022729"/>
    </source>
</evidence>
<keyword evidence="7 11" id="KW-0326">Glycosidase</keyword>
<dbReference type="InterPro" id="IPR050434">
    <property type="entry name" value="Glycosyl_hydrlase_28"/>
</dbReference>
<evidence type="ECO:0000256" key="10">
    <source>
        <dbReference type="PROSITE-ProRule" id="PRU10052"/>
    </source>
</evidence>
<dbReference type="SMART" id="SM00710">
    <property type="entry name" value="PbH1"/>
    <property type="match status" value="4"/>
</dbReference>
<dbReference type="InterPro" id="IPR006626">
    <property type="entry name" value="PbH1"/>
</dbReference>
<organism evidence="12 15">
    <name type="scientific">Phytophthora fragariae</name>
    <dbReference type="NCBI Taxonomy" id="53985"/>
    <lineage>
        <taxon>Eukaryota</taxon>
        <taxon>Sar</taxon>
        <taxon>Stramenopiles</taxon>
        <taxon>Oomycota</taxon>
        <taxon>Peronosporomycetes</taxon>
        <taxon>Peronosporales</taxon>
        <taxon>Peronosporaceae</taxon>
        <taxon>Phytophthora</taxon>
    </lineage>
</organism>
<evidence type="ECO:0000256" key="7">
    <source>
        <dbReference type="ARBA" id="ARBA00023295"/>
    </source>
</evidence>
<evidence type="ECO:0000313" key="13">
    <source>
        <dbReference type="EMBL" id="KAE9156215.1"/>
    </source>
</evidence>
<evidence type="ECO:0000256" key="2">
    <source>
        <dbReference type="ARBA" id="ARBA00012736"/>
    </source>
</evidence>
<dbReference type="GO" id="GO:0045490">
    <property type="term" value="P:pectin catabolic process"/>
    <property type="evidence" value="ECO:0007669"/>
    <property type="project" value="TreeGrafter"/>
</dbReference>
<accession>A0A6A3GIX8</accession>
<keyword evidence="8" id="KW-0961">Cell wall biogenesis/degradation</keyword>
<dbReference type="PANTHER" id="PTHR31884">
    <property type="entry name" value="POLYGALACTURONASE"/>
    <property type="match status" value="1"/>
</dbReference>
<evidence type="ECO:0000256" key="4">
    <source>
        <dbReference type="ARBA" id="ARBA00022737"/>
    </source>
</evidence>
<dbReference type="GO" id="GO:0005576">
    <property type="term" value="C:extracellular region"/>
    <property type="evidence" value="ECO:0007669"/>
    <property type="project" value="TreeGrafter"/>
</dbReference>
<dbReference type="InterPro" id="IPR012334">
    <property type="entry name" value="Pectin_lyas_fold"/>
</dbReference>
<dbReference type="PROSITE" id="PS00502">
    <property type="entry name" value="POLYGALACTURONASE"/>
    <property type="match status" value="1"/>
</dbReference>
<dbReference type="AlphaFoldDB" id="A0A6A3GIX8"/>
<evidence type="ECO:0000313" key="15">
    <source>
        <dbReference type="Proteomes" id="UP000460718"/>
    </source>
</evidence>
<dbReference type="GO" id="GO:0004650">
    <property type="term" value="F:polygalacturonase activity"/>
    <property type="evidence" value="ECO:0007669"/>
    <property type="project" value="UniProtKB-EC"/>
</dbReference>
<sequence>MQSSTNTVFSNNYCCVGHGISIGSLGGNAVDQSSTVQGLTVQGNTIEDSDNGIRIKTIVGLKGLVSDVKYVQNTLSNVKNAIVMHSDYSKSKGGYTGSPTSAVAIEGVTISGLKGSATNLYDIVANPKTVSDWSFSGIEH</sequence>
<keyword evidence="3" id="KW-0732">Signal</keyword>
<name>A0A6A3GIX8_9STRA</name>
<protein>
    <recommendedName>
        <fullName evidence="2">endo-polygalacturonase</fullName>
        <ecNumber evidence="2">3.2.1.15</ecNumber>
    </recommendedName>
</protein>
<dbReference type="Pfam" id="PF00295">
    <property type="entry name" value="Glyco_hydro_28"/>
    <property type="match status" value="1"/>
</dbReference>
<keyword evidence="6" id="KW-1015">Disulfide bond</keyword>